<evidence type="ECO:0000313" key="9">
    <source>
        <dbReference type="Proteomes" id="UP000326912"/>
    </source>
</evidence>
<evidence type="ECO:0000259" key="7">
    <source>
        <dbReference type="Pfam" id="PF01432"/>
    </source>
</evidence>
<evidence type="ECO:0000256" key="1">
    <source>
        <dbReference type="ARBA" id="ARBA00022670"/>
    </source>
</evidence>
<dbReference type="Proteomes" id="UP000326912">
    <property type="component" value="Unassembled WGS sequence"/>
</dbReference>
<keyword evidence="4 6" id="KW-0862">Zinc</keyword>
<dbReference type="GO" id="GO:0046872">
    <property type="term" value="F:metal ion binding"/>
    <property type="evidence" value="ECO:0007669"/>
    <property type="project" value="UniProtKB-UniRule"/>
</dbReference>
<reference evidence="8 9" key="1">
    <citation type="submission" date="2019-10" db="EMBL/GenBank/DDBJ databases">
        <title>Dictyobacter vulcani sp. nov., within the class Ktedonobacteria, isolated from soil of volcanic Mt. Zao.</title>
        <authorList>
            <person name="Zheng Y."/>
            <person name="Wang C.M."/>
            <person name="Sakai Y."/>
            <person name="Abe K."/>
            <person name="Yokota A."/>
            <person name="Yabe S."/>
        </authorList>
    </citation>
    <scope>NUCLEOTIDE SEQUENCE [LARGE SCALE GENOMIC DNA]</scope>
    <source>
        <strain evidence="8 9">W12</strain>
    </source>
</reference>
<evidence type="ECO:0000313" key="8">
    <source>
        <dbReference type="EMBL" id="GER91196.1"/>
    </source>
</evidence>
<dbReference type="EMBL" id="BKZW01000003">
    <property type="protein sequence ID" value="GER91196.1"/>
    <property type="molecule type" value="Genomic_DNA"/>
</dbReference>
<organism evidence="8 9">
    <name type="scientific">Dictyobacter vulcani</name>
    <dbReference type="NCBI Taxonomy" id="2607529"/>
    <lineage>
        <taxon>Bacteria</taxon>
        <taxon>Bacillati</taxon>
        <taxon>Chloroflexota</taxon>
        <taxon>Ktedonobacteria</taxon>
        <taxon>Ktedonobacterales</taxon>
        <taxon>Dictyobacteraceae</taxon>
        <taxon>Dictyobacter</taxon>
    </lineage>
</organism>
<keyword evidence="5 6" id="KW-0482">Metalloprotease</keyword>
<accession>A0A5J4L158</accession>
<protein>
    <submittedName>
        <fullName evidence="8">Oligoendopeptidase F</fullName>
    </submittedName>
</protein>
<evidence type="ECO:0000256" key="3">
    <source>
        <dbReference type="ARBA" id="ARBA00022801"/>
    </source>
</evidence>
<keyword evidence="9" id="KW-1185">Reference proteome</keyword>
<dbReference type="RefSeq" id="WP_151758860.1">
    <property type="nucleotide sequence ID" value="NZ_BKZW01000003.1"/>
</dbReference>
<name>A0A5J4L158_9CHLR</name>
<dbReference type="GO" id="GO:0006508">
    <property type="term" value="P:proteolysis"/>
    <property type="evidence" value="ECO:0007669"/>
    <property type="project" value="UniProtKB-KW"/>
</dbReference>
<dbReference type="Pfam" id="PF01432">
    <property type="entry name" value="Peptidase_M3"/>
    <property type="match status" value="1"/>
</dbReference>
<comment type="similarity">
    <text evidence="6">Belongs to the peptidase M3 family.</text>
</comment>
<keyword evidence="3 6" id="KW-0378">Hydrolase</keyword>
<comment type="cofactor">
    <cofactor evidence="6">
        <name>Zn(2+)</name>
        <dbReference type="ChEBI" id="CHEBI:29105"/>
    </cofactor>
    <text evidence="6">Binds 1 zinc ion.</text>
</comment>
<dbReference type="Gene3D" id="1.10.1370.30">
    <property type="match status" value="1"/>
</dbReference>
<evidence type="ECO:0000256" key="2">
    <source>
        <dbReference type="ARBA" id="ARBA00022723"/>
    </source>
</evidence>
<sequence length="568" mass="65817">MFSPLPQTSEEFELLAWPQIEPWYRELLQETLTPTSLSAWLKQWSDLSALIDETMVRFEISSTQNTADEDVARRKQQFLQQIYAPAQTQSQQLKEQLLASGLEPEGFTIPLRNMGAEAGLYREENLALLNQEKALSDEYYQVGGAQMVDWEGKKVSIMSLHVPLRDPERSRRELAWHTTAQRRFVDRQKMEALWIEKMQLRQRIAQNAGLESYREYRWQKLLRFDYTAADCKAFHQAVEQVIVPASNQIWERRRQLLNVDTLRPWDLNVNPRTTQAPRAITNVDEVLQQCAGLFTLVHPDLGRYFQTLLQEKLVDLEERPNKAHMGYNLPLEVKRRAFIFGHLDLPAEIISLVCHEAGHAFHVFETVGLPYIQQRQEGAVPIEFAEVASTSMEFIGSMYLQQAGLCTAEEERLLRIQHLENMLTNYLPTIIQGDAFQQWAYENYEQALEPAQCSQKWIELTRIYQPSVDWSGLEDEAGMGWLWISHFFDEPFYYIEYAFAAIGAYQVWNNYLQDPERALQQYRHALSLGATRNVPDLYQAAGAKFAGNVEILELVRDLTLQQLTTLGS</sequence>
<dbReference type="SUPFAM" id="SSF55486">
    <property type="entry name" value="Metalloproteases ('zincins'), catalytic domain"/>
    <property type="match status" value="1"/>
</dbReference>
<keyword evidence="2 6" id="KW-0479">Metal-binding</keyword>
<comment type="caution">
    <text evidence="8">The sequence shown here is derived from an EMBL/GenBank/DDBJ whole genome shotgun (WGS) entry which is preliminary data.</text>
</comment>
<dbReference type="GO" id="GO:0004222">
    <property type="term" value="F:metalloendopeptidase activity"/>
    <property type="evidence" value="ECO:0007669"/>
    <property type="project" value="InterPro"/>
</dbReference>
<evidence type="ECO:0000256" key="4">
    <source>
        <dbReference type="ARBA" id="ARBA00022833"/>
    </source>
</evidence>
<dbReference type="AlphaFoldDB" id="A0A5J4L158"/>
<feature type="domain" description="Peptidase M3A/M3B catalytic" evidence="7">
    <location>
        <begin position="165"/>
        <end position="545"/>
    </location>
</feature>
<dbReference type="InterPro" id="IPR001567">
    <property type="entry name" value="Pept_M3A_M3B_dom"/>
</dbReference>
<keyword evidence="1 6" id="KW-0645">Protease</keyword>
<evidence type="ECO:0000256" key="6">
    <source>
        <dbReference type="RuleBase" id="RU003435"/>
    </source>
</evidence>
<gene>
    <name evidence="8" type="ORF">KDW_53580</name>
</gene>
<evidence type="ECO:0000256" key="5">
    <source>
        <dbReference type="ARBA" id="ARBA00023049"/>
    </source>
</evidence>
<proteinExistence type="inferred from homology"/>
<dbReference type="CDD" id="cd09606">
    <property type="entry name" value="M3B_PepF"/>
    <property type="match status" value="1"/>
</dbReference>